<dbReference type="PANTHER" id="PTHR30251:SF25">
    <property type="entry name" value="FIMBRIAE CHAPARONE"/>
    <property type="match status" value="1"/>
</dbReference>
<evidence type="ECO:0000256" key="6">
    <source>
        <dbReference type="ARBA" id="ARBA00023186"/>
    </source>
</evidence>
<dbReference type="Proteomes" id="UP000029986">
    <property type="component" value="Chromosome"/>
</dbReference>
<accession>A0A097R7D7</accession>
<evidence type="ECO:0000256" key="5">
    <source>
        <dbReference type="ARBA" id="ARBA00022764"/>
    </source>
</evidence>
<dbReference type="InterPro" id="IPR050643">
    <property type="entry name" value="Periplasmic_pilus_chap"/>
</dbReference>
<dbReference type="SUPFAM" id="SSF49584">
    <property type="entry name" value="Periplasmic chaperone C-domain"/>
    <property type="match status" value="1"/>
</dbReference>
<dbReference type="GO" id="GO:0071555">
    <property type="term" value="P:cell wall organization"/>
    <property type="evidence" value="ECO:0007669"/>
    <property type="project" value="InterPro"/>
</dbReference>
<dbReference type="KEGG" id="hav:AT03_21025"/>
<dbReference type="InterPro" id="IPR001829">
    <property type="entry name" value="Pili_assmbl_chaperone_bac"/>
</dbReference>
<evidence type="ECO:0000313" key="11">
    <source>
        <dbReference type="Proteomes" id="UP000029986"/>
    </source>
</evidence>
<dbReference type="InterPro" id="IPR016148">
    <property type="entry name" value="Pili_assmbl_chaperone_C"/>
</dbReference>
<evidence type="ECO:0000256" key="7">
    <source>
        <dbReference type="SAM" id="SignalP"/>
    </source>
</evidence>
<feature type="signal peptide" evidence="7">
    <location>
        <begin position="1"/>
        <end position="23"/>
    </location>
</feature>
<evidence type="ECO:0000259" key="9">
    <source>
        <dbReference type="Pfam" id="PF02753"/>
    </source>
</evidence>
<dbReference type="Pfam" id="PF00345">
    <property type="entry name" value="PapD_N"/>
    <property type="match status" value="1"/>
</dbReference>
<dbReference type="FunFam" id="2.60.40.10:FF:000458">
    <property type="entry name" value="Molecular chaperone FimC"/>
    <property type="match status" value="1"/>
</dbReference>
<proteinExistence type="inferred from homology"/>
<keyword evidence="5" id="KW-0574">Periplasm</keyword>
<keyword evidence="11" id="KW-1185">Reference proteome</keyword>
<evidence type="ECO:0000313" key="10">
    <source>
        <dbReference type="EMBL" id="AIU74643.1"/>
    </source>
</evidence>
<keyword evidence="6" id="KW-0143">Chaperone</keyword>
<keyword evidence="4 7" id="KW-0732">Signal</keyword>
<organism evidence="10 11">
    <name type="scientific">Hafnia alvei FB1</name>
    <dbReference type="NCBI Taxonomy" id="1453496"/>
    <lineage>
        <taxon>Bacteria</taxon>
        <taxon>Pseudomonadati</taxon>
        <taxon>Pseudomonadota</taxon>
        <taxon>Gammaproteobacteria</taxon>
        <taxon>Enterobacterales</taxon>
        <taxon>Hafniaceae</taxon>
        <taxon>Hafnia</taxon>
    </lineage>
</organism>
<evidence type="ECO:0000259" key="8">
    <source>
        <dbReference type="Pfam" id="PF00345"/>
    </source>
</evidence>
<dbReference type="InterPro" id="IPR008962">
    <property type="entry name" value="PapD-like_sf"/>
</dbReference>
<comment type="subcellular location">
    <subcellularLocation>
        <location evidence="1">Periplasm</location>
    </subcellularLocation>
</comment>
<dbReference type="Gene3D" id="2.60.40.10">
    <property type="entry name" value="Immunoglobulins"/>
    <property type="match status" value="2"/>
</dbReference>
<dbReference type="OrthoDB" id="9131059at2"/>
<feature type="domain" description="Pili assembly chaperone C-terminal" evidence="9">
    <location>
        <begin position="172"/>
        <end position="230"/>
    </location>
</feature>
<dbReference type="PATRIC" id="fig|1453496.5.peg.4324"/>
<feature type="chain" id="PRO_5001932283" evidence="7">
    <location>
        <begin position="24"/>
        <end position="237"/>
    </location>
</feature>
<dbReference type="InterPro" id="IPR013783">
    <property type="entry name" value="Ig-like_fold"/>
</dbReference>
<dbReference type="eggNOG" id="COG3121">
    <property type="taxonomic scope" value="Bacteria"/>
</dbReference>
<dbReference type="GO" id="GO:0030288">
    <property type="term" value="C:outer membrane-bounded periplasmic space"/>
    <property type="evidence" value="ECO:0007669"/>
    <property type="project" value="InterPro"/>
</dbReference>
<evidence type="ECO:0000256" key="1">
    <source>
        <dbReference type="ARBA" id="ARBA00004418"/>
    </source>
</evidence>
<dbReference type="Pfam" id="PF02753">
    <property type="entry name" value="PapD_C"/>
    <property type="match status" value="1"/>
</dbReference>
<dbReference type="HOGENOM" id="CLU_070768_0_2_6"/>
<dbReference type="PRINTS" id="PR00969">
    <property type="entry name" value="CHAPERONPILI"/>
</dbReference>
<dbReference type="InterPro" id="IPR016147">
    <property type="entry name" value="Pili_assmbl_chaperone_N"/>
</dbReference>
<dbReference type="SUPFAM" id="SSF49354">
    <property type="entry name" value="PapD-like"/>
    <property type="match status" value="1"/>
</dbReference>
<sequence length="237" mass="26279">MLSVRGVFTGCVLALCLVASAQASVVMTGNRVVYPAQNKEVNIQLTNHDDFPNVIQVWMDSGNEDSTPETGQAPFIITPPFFKMAAKAGQTVRLMFTGAQLPQDRESVYYLNFLQIPPREAKSSSNQMLIMLRNRVKVFYRPAGITTSPAEIAQNVKPKIVQRGNSYSLELENMSGYYLSISGASILSENKVIQLGNKMIAPFSSEAWPVPSKTKNPELTINYINDQGAKITHRYQL</sequence>
<dbReference type="EMBL" id="CP009706">
    <property type="protein sequence ID" value="AIU74643.1"/>
    <property type="molecule type" value="Genomic_DNA"/>
</dbReference>
<evidence type="ECO:0000256" key="4">
    <source>
        <dbReference type="ARBA" id="ARBA00022729"/>
    </source>
</evidence>
<gene>
    <name evidence="10" type="ORF">AT03_21025</name>
</gene>
<comment type="similarity">
    <text evidence="2">Belongs to the periplasmic pilus chaperone family.</text>
</comment>
<name>A0A097R7D7_HAFAL</name>
<dbReference type="PANTHER" id="PTHR30251">
    <property type="entry name" value="PILUS ASSEMBLY CHAPERONE"/>
    <property type="match status" value="1"/>
</dbReference>
<reference evidence="10 11" key="1">
    <citation type="journal article" date="2014" name="Gut Pathog.">
        <title>Gene clusters of Hafnia alvei strain FB1 important in survival and pathogenesis: a draft genome perspective.</title>
        <authorList>
            <person name="Tan J.Y."/>
            <person name="Yin W.F."/>
            <person name="Chan K.G."/>
        </authorList>
    </citation>
    <scope>NUCLEOTIDE SEQUENCE [LARGE SCALE GENOMIC DNA]</scope>
    <source>
        <strain evidence="10 11">FB1</strain>
    </source>
</reference>
<evidence type="ECO:0000256" key="3">
    <source>
        <dbReference type="ARBA" id="ARBA00022558"/>
    </source>
</evidence>
<feature type="domain" description="Pili assembly chaperone N-terminal" evidence="8">
    <location>
        <begin position="25"/>
        <end position="145"/>
    </location>
</feature>
<dbReference type="AlphaFoldDB" id="A0A097R7D7"/>
<evidence type="ECO:0000256" key="2">
    <source>
        <dbReference type="ARBA" id="ARBA00007399"/>
    </source>
</evidence>
<keyword evidence="3" id="KW-1029">Fimbrium biogenesis</keyword>
<dbReference type="InterPro" id="IPR036316">
    <property type="entry name" value="Pili_assmbl_chap_C_dom_sf"/>
</dbReference>
<protein>
    <submittedName>
        <fullName evidence="10">Pilus assembly protein</fullName>
    </submittedName>
</protein>